<keyword evidence="1" id="KW-0812">Transmembrane</keyword>
<evidence type="ECO:0000256" key="1">
    <source>
        <dbReference type="SAM" id="Phobius"/>
    </source>
</evidence>
<gene>
    <name evidence="2" type="ORF">ASJ80_02530</name>
</gene>
<evidence type="ECO:0000313" key="3">
    <source>
        <dbReference type="Proteomes" id="UP000217784"/>
    </source>
</evidence>
<dbReference type="RefSeq" id="WP_069584119.1">
    <property type="nucleotide sequence ID" value="NZ_LMVM01000033.1"/>
</dbReference>
<feature type="transmembrane region" description="Helical" evidence="1">
    <location>
        <begin position="7"/>
        <end position="25"/>
    </location>
</feature>
<keyword evidence="1" id="KW-0472">Membrane</keyword>
<dbReference type="AlphaFoldDB" id="A0A2A2H3P2"/>
<name>A0A2A2H3P2_METBR</name>
<keyword evidence="1" id="KW-1133">Transmembrane helix</keyword>
<dbReference type="Proteomes" id="UP000217784">
    <property type="component" value="Unassembled WGS sequence"/>
</dbReference>
<comment type="caution">
    <text evidence="2">The sequence shown here is derived from an EMBL/GenBank/DDBJ whole genome shotgun (WGS) entry which is preliminary data.</text>
</comment>
<protein>
    <submittedName>
        <fullName evidence="2">Uncharacterized protein</fullName>
    </submittedName>
</protein>
<proteinExistence type="predicted"/>
<accession>A0A2A2H3P2</accession>
<reference evidence="2 3" key="1">
    <citation type="journal article" date="2017" name="BMC Genomics">
        <title>Genomic analysis of methanogenic archaea reveals a shift towards energy conservation.</title>
        <authorList>
            <person name="Gilmore S.P."/>
            <person name="Henske J.K."/>
            <person name="Sexton J.A."/>
            <person name="Solomon K.V."/>
            <person name="Seppala S."/>
            <person name="Yoo J.I."/>
            <person name="Huyett L.M."/>
            <person name="Pressman A."/>
            <person name="Cogan J.Z."/>
            <person name="Kivenson V."/>
            <person name="Peng X."/>
            <person name="Tan Y."/>
            <person name="Valentine D.L."/>
            <person name="O'Malley M.A."/>
        </authorList>
    </citation>
    <scope>NUCLEOTIDE SEQUENCE [LARGE SCALE GENOMIC DNA]</scope>
    <source>
        <strain evidence="2 3">M.o.H.</strain>
    </source>
</reference>
<dbReference type="OrthoDB" id="71255at2157"/>
<evidence type="ECO:0000313" key="2">
    <source>
        <dbReference type="EMBL" id="PAV03913.1"/>
    </source>
</evidence>
<keyword evidence="3" id="KW-1185">Reference proteome</keyword>
<organism evidence="2 3">
    <name type="scientific">Methanobacterium bryantii</name>
    <dbReference type="NCBI Taxonomy" id="2161"/>
    <lineage>
        <taxon>Archaea</taxon>
        <taxon>Methanobacteriati</taxon>
        <taxon>Methanobacteriota</taxon>
        <taxon>Methanomada group</taxon>
        <taxon>Methanobacteria</taxon>
        <taxon>Methanobacteriales</taxon>
        <taxon>Methanobacteriaceae</taxon>
        <taxon>Methanobacterium</taxon>
    </lineage>
</organism>
<sequence length="234" mass="23797">MEKKIGLTIMMMVVVIMGGFVYANIPQTGTQQNTVVPSGATSVAFENNGNSWKHVVAAFDITDVDGSVKKIFADLWIKPQSTATVDLSSLTGLNNQPLPQGTNVNLKTYTAPNVPTAQVPQDVTDNKVTATADPSQGGKYLAALTPSTSAADPVVVTPRNTVIVNDTAFSITTGGGVSLSGTAAVPLCANAGGASAQAPTNGTAVATTPGVTALAPLNGPVIASTPRLRIVLPL</sequence>
<dbReference type="EMBL" id="LMVM01000033">
    <property type="protein sequence ID" value="PAV03913.1"/>
    <property type="molecule type" value="Genomic_DNA"/>
</dbReference>